<feature type="compositionally biased region" description="Low complexity" evidence="1">
    <location>
        <begin position="14"/>
        <end position="45"/>
    </location>
</feature>
<dbReference type="InterPro" id="IPR021517">
    <property type="entry name" value="DUF3180"/>
</dbReference>
<feature type="transmembrane region" description="Helical" evidence="2">
    <location>
        <begin position="111"/>
        <end position="127"/>
    </location>
</feature>
<dbReference type="Pfam" id="PF11377">
    <property type="entry name" value="DUF3180"/>
    <property type="match status" value="1"/>
</dbReference>
<feature type="region of interest" description="Disordered" evidence="1">
    <location>
        <begin position="1"/>
        <end position="70"/>
    </location>
</feature>
<evidence type="ECO:0000313" key="4">
    <source>
        <dbReference type="Proteomes" id="UP000473325"/>
    </source>
</evidence>
<keyword evidence="2" id="KW-0472">Membrane</keyword>
<gene>
    <name evidence="3" type="ORF">GRQ65_09455</name>
</gene>
<dbReference type="AlphaFoldDB" id="A0A6L7EVP2"/>
<evidence type="ECO:0000256" key="1">
    <source>
        <dbReference type="SAM" id="MobiDB-lite"/>
    </source>
</evidence>
<dbReference type="EMBL" id="WUEK01000005">
    <property type="protein sequence ID" value="MXG89776.1"/>
    <property type="molecule type" value="Genomic_DNA"/>
</dbReference>
<accession>A0A6L7EVP2</accession>
<keyword evidence="2" id="KW-1133">Transmembrane helix</keyword>
<organism evidence="3 4">
    <name type="scientific">Nocardioides flavescens</name>
    <dbReference type="NCBI Taxonomy" id="2691959"/>
    <lineage>
        <taxon>Bacteria</taxon>
        <taxon>Bacillati</taxon>
        <taxon>Actinomycetota</taxon>
        <taxon>Actinomycetes</taxon>
        <taxon>Propionibacteriales</taxon>
        <taxon>Nocardioidaceae</taxon>
        <taxon>Nocardioides</taxon>
    </lineage>
</organism>
<name>A0A6L7EVP2_9ACTN</name>
<feature type="transmembrane region" description="Helical" evidence="2">
    <location>
        <begin position="74"/>
        <end position="91"/>
    </location>
</feature>
<evidence type="ECO:0000256" key="2">
    <source>
        <dbReference type="SAM" id="Phobius"/>
    </source>
</evidence>
<protein>
    <submittedName>
        <fullName evidence="3">DUF3180 family protein</fullName>
    </submittedName>
</protein>
<keyword evidence="2" id="KW-0812">Transmembrane</keyword>
<feature type="transmembrane region" description="Helical" evidence="2">
    <location>
        <begin position="183"/>
        <end position="203"/>
    </location>
</feature>
<reference evidence="3 4" key="1">
    <citation type="submission" date="2019-12" db="EMBL/GenBank/DDBJ databases">
        <authorList>
            <person name="Kun Z."/>
        </authorList>
    </citation>
    <scope>NUCLEOTIDE SEQUENCE [LARGE SCALE GENOMIC DNA]</scope>
    <source>
        <strain evidence="3 4">YIM 123512</strain>
    </source>
</reference>
<comment type="caution">
    <text evidence="3">The sequence shown here is derived from an EMBL/GenBank/DDBJ whole genome shotgun (WGS) entry which is preliminary data.</text>
</comment>
<dbReference type="Proteomes" id="UP000473325">
    <property type="component" value="Unassembled WGS sequence"/>
</dbReference>
<sequence>MRPSPRRARSPTCSPRSTRAASPAATTCTSSSSSPPSQTSPPGAAVIELPPDPRQHEEPDHDDEPQGRLGPTSYAVVTGWALAGLVLGWVWRVVAERVNGVAPVVSWPQPAALWLVAVVIAITAWQTHRAVQVRRERLEPHRAVNRLVLARAGAYVGALVAGIYAGYALSWIGDPAELAGQRIVRSLVAVAAGLVIVVGSFLLERACRVRRPRT</sequence>
<keyword evidence="4" id="KW-1185">Reference proteome</keyword>
<evidence type="ECO:0000313" key="3">
    <source>
        <dbReference type="EMBL" id="MXG89776.1"/>
    </source>
</evidence>
<proteinExistence type="predicted"/>
<feature type="transmembrane region" description="Helical" evidence="2">
    <location>
        <begin position="148"/>
        <end position="171"/>
    </location>
</feature>